<organism evidence="2 3">
    <name type="scientific">Herbiconiux oxytropis</name>
    <dbReference type="NCBI Taxonomy" id="2970915"/>
    <lineage>
        <taxon>Bacteria</taxon>
        <taxon>Bacillati</taxon>
        <taxon>Actinomycetota</taxon>
        <taxon>Actinomycetes</taxon>
        <taxon>Micrococcales</taxon>
        <taxon>Microbacteriaceae</taxon>
        <taxon>Herbiconiux</taxon>
    </lineage>
</organism>
<gene>
    <name evidence="2" type="ORF">N1028_01125</name>
</gene>
<accession>A0AA42BTL6</accession>
<dbReference type="GO" id="GO:0005975">
    <property type="term" value="P:carbohydrate metabolic process"/>
    <property type="evidence" value="ECO:0007669"/>
    <property type="project" value="InterPro"/>
</dbReference>
<dbReference type="InterPro" id="IPR004879">
    <property type="entry name" value="Ssp411-like_TRX"/>
</dbReference>
<dbReference type="PIRSF" id="PIRSF006402">
    <property type="entry name" value="UCP006402_thioredoxin"/>
    <property type="match status" value="1"/>
</dbReference>
<dbReference type="InterPro" id="IPR036249">
    <property type="entry name" value="Thioredoxin-like_sf"/>
</dbReference>
<keyword evidence="3" id="KW-1185">Reference proteome</keyword>
<dbReference type="EMBL" id="JANLCK010000001">
    <property type="protein sequence ID" value="MCS5724489.1"/>
    <property type="molecule type" value="Genomic_DNA"/>
</dbReference>
<evidence type="ECO:0000313" key="2">
    <source>
        <dbReference type="EMBL" id="MCS5724489.1"/>
    </source>
</evidence>
<evidence type="ECO:0000259" key="1">
    <source>
        <dbReference type="Pfam" id="PF03190"/>
    </source>
</evidence>
<sequence>MTNRLADAVSPYLRSHASNPVDWFPWGEEAFAEARRRNVPLLVSIGYSTCHWCHVMARESFADPVLAGRLNARFVAIKVDREEHPEVDSVYLTAAGAFTPNLGWPLNVFVTPDGRPFYAGTYWPPVPVDGHPAFSQVLDAVDEAWTARHEEVVDTAERLAAAIAGAVGPGAAARAGGTDPLPDIANISTAIDGLLAREDREHGGFGDAPKFPMAPVLGLLLETPGESTGERFGAARAVAHRALTAMARSELRDQVEGGFFRYGTRRDWSEPHYERMLYDNALLLDAYTTAWAQTGDELLRETAEGIARYLVHGLQLPSGGFASAQDSESTVDGARTEGGYYRLDAAARAGQTPPALDEKVLAGWNGLAIGALAHASFALDHPEWMLAAQHAADHLLALHVVSADDGTIRLVRASIAGRLSSAASTPEDYGLLAEGLLRLAAVTGSARYAEAGRMLVRALVDSGFRAPGGGDPVLAAQGLLVELDPSEGAYPSATSATASALLLLHGLTGESHYREAARELLAPLGPQALAQPISFGRTLQLISSFGQPEEQLVLLEPDPVAAVDPGPADPDGPADAAAAADPAALELRAAVRRRTGALVAVATDSEARLLADAGFSLFADRSTRDARPTAYLCHDFVCRLPTTTAGGLGS</sequence>
<dbReference type="PANTHER" id="PTHR42899">
    <property type="entry name" value="SPERMATOGENESIS-ASSOCIATED PROTEIN 20"/>
    <property type="match status" value="1"/>
</dbReference>
<dbReference type="RefSeq" id="WP_259524909.1">
    <property type="nucleotide sequence ID" value="NZ_JANLCK010000001.1"/>
</dbReference>
<evidence type="ECO:0000313" key="3">
    <source>
        <dbReference type="Proteomes" id="UP001165587"/>
    </source>
</evidence>
<protein>
    <submittedName>
        <fullName evidence="2">Thioredoxin domain-containing protein</fullName>
    </submittedName>
</protein>
<dbReference type="InterPro" id="IPR008928">
    <property type="entry name" value="6-hairpin_glycosidase_sf"/>
</dbReference>
<dbReference type="Pfam" id="PF03190">
    <property type="entry name" value="Thioredox_DsbH"/>
    <property type="match status" value="1"/>
</dbReference>
<dbReference type="CDD" id="cd02955">
    <property type="entry name" value="SSP411"/>
    <property type="match status" value="1"/>
</dbReference>
<dbReference type="PANTHER" id="PTHR42899:SF1">
    <property type="entry name" value="SPERMATOGENESIS-ASSOCIATED PROTEIN 20"/>
    <property type="match status" value="1"/>
</dbReference>
<dbReference type="Gene3D" id="3.40.30.10">
    <property type="entry name" value="Glutaredoxin"/>
    <property type="match status" value="1"/>
</dbReference>
<feature type="domain" description="Spermatogenesis-associated protein 20-like TRX" evidence="1">
    <location>
        <begin position="2"/>
        <end position="163"/>
    </location>
</feature>
<dbReference type="InterPro" id="IPR024705">
    <property type="entry name" value="Ssp411"/>
</dbReference>
<comment type="caution">
    <text evidence="2">The sequence shown here is derived from an EMBL/GenBank/DDBJ whole genome shotgun (WGS) entry which is preliminary data.</text>
</comment>
<name>A0AA42BTL6_9MICO</name>
<proteinExistence type="predicted"/>
<dbReference type="SUPFAM" id="SSF48208">
    <property type="entry name" value="Six-hairpin glycosidases"/>
    <property type="match status" value="1"/>
</dbReference>
<dbReference type="SUPFAM" id="SSF52833">
    <property type="entry name" value="Thioredoxin-like"/>
    <property type="match status" value="1"/>
</dbReference>
<dbReference type="Proteomes" id="UP001165587">
    <property type="component" value="Unassembled WGS sequence"/>
</dbReference>
<reference evidence="2" key="1">
    <citation type="submission" date="2022-08" db="EMBL/GenBank/DDBJ databases">
        <authorList>
            <person name="Deng Y."/>
            <person name="Han X.-F."/>
            <person name="Zhang Y.-Q."/>
        </authorList>
    </citation>
    <scope>NUCLEOTIDE SEQUENCE</scope>
    <source>
        <strain evidence="2">CPCC 203407</strain>
    </source>
</reference>
<dbReference type="AlphaFoldDB" id="A0AA42BTL6"/>